<sequence>MSTIYPVPDFSGARRHVFPSVPSHRLLAGLSCSLGVLMASQALAQTADMSGASRQSASPATTRQTLPTISVHDRRQDPNGLLRMDTANSTGSRLGLTERETPASVTVIDRETIEARGARTTHDVLNELPGVHASATHGDVNVTQRGFRGASINQVYNGINLQYSIATQPVDAWIYERVEDIGGPSSFLYGAGGVGATINYITKTAQRHDISEVQLGAGTRRYRQAAFGLNRRLAGDGSGQKDHYVRIDANHERGGQWADDNRGHSSQIVTSLLSDLGGGFTHTLAYEYQHERDYRPYWGTPVIQPAEGRQSVLERLRYKNYNSADGLYMQRVQWLRSMADWKLSDALSVKNTFYGYDAVRDYRNVEEYALDSTNTQVNRTSALLQRHDHRVFGDRIDATLRSAIAGHRSDWSFGVDVSFNRQTTYPAYASDDWESAVDPDHFVTEYFYDLPGMVSTYVPKNRHRVDNLAFYLENRTDLTPTLKLLTGLRHERIKLHFSSLDPEEVKRDGKRSYHPTTGRIGLTWDISPQTMVYAQYATAADPAAGNLASTYYSQILANDRLTTGRMLELGTKISFWGNRGSATLSVYDISRRNIATNDPRDRRVTYLIGRQDARGVEAKLGLQLTPAWSMQANVGYVDAEYKQFYRRGESLAGKTPSNVPRTVTNLWTSYALTPELKLQAGARHVTRLYGNENDTIWWPSYTVADVGFEYRFSPTVTLSGFVNNVTDRLYATESQPDMVVLGDPRSAWLTVKVAF</sequence>
<dbReference type="InterPro" id="IPR037066">
    <property type="entry name" value="Plug_dom_sf"/>
</dbReference>
<keyword evidence="5 10" id="KW-0812">Transmembrane</keyword>
<dbReference type="PANTHER" id="PTHR32552">
    <property type="entry name" value="FERRICHROME IRON RECEPTOR-RELATED"/>
    <property type="match status" value="1"/>
</dbReference>
<keyword evidence="9 10" id="KW-0998">Cell outer membrane</keyword>
<dbReference type="GO" id="GO:0009279">
    <property type="term" value="C:cell outer membrane"/>
    <property type="evidence" value="ECO:0007669"/>
    <property type="project" value="UniProtKB-SubCell"/>
</dbReference>
<comment type="similarity">
    <text evidence="2 10 11">Belongs to the TonB-dependent receptor family.</text>
</comment>
<dbReference type="CDD" id="cd01347">
    <property type="entry name" value="ligand_gated_channel"/>
    <property type="match status" value="1"/>
</dbReference>
<keyword evidence="6 11" id="KW-0798">TonB box</keyword>
<dbReference type="SUPFAM" id="SSF56935">
    <property type="entry name" value="Porins"/>
    <property type="match status" value="1"/>
</dbReference>
<dbReference type="Pfam" id="PF00593">
    <property type="entry name" value="TonB_dep_Rec_b-barrel"/>
    <property type="match status" value="1"/>
</dbReference>
<keyword evidence="4 10" id="KW-1134">Transmembrane beta strand</keyword>
<evidence type="ECO:0000256" key="2">
    <source>
        <dbReference type="ARBA" id="ARBA00009810"/>
    </source>
</evidence>
<protein>
    <submittedName>
        <fullName evidence="16">TonB-dependent receptor</fullName>
    </submittedName>
</protein>
<evidence type="ECO:0000259" key="14">
    <source>
        <dbReference type="Pfam" id="PF00593"/>
    </source>
</evidence>
<gene>
    <name evidence="16" type="ORF">EHV23_08745</name>
</gene>
<dbReference type="GO" id="GO:0015891">
    <property type="term" value="P:siderophore transport"/>
    <property type="evidence" value="ECO:0007669"/>
    <property type="project" value="InterPro"/>
</dbReference>
<keyword evidence="13" id="KW-0732">Signal</keyword>
<organism evidence="16 17">
    <name type="scientific">Lautropia dentalis</name>
    <dbReference type="NCBI Taxonomy" id="2490857"/>
    <lineage>
        <taxon>Bacteria</taxon>
        <taxon>Pseudomonadati</taxon>
        <taxon>Pseudomonadota</taxon>
        <taxon>Betaproteobacteria</taxon>
        <taxon>Burkholderiales</taxon>
        <taxon>Burkholderiaceae</taxon>
        <taxon>Lautropia</taxon>
    </lineage>
</organism>
<evidence type="ECO:0000256" key="3">
    <source>
        <dbReference type="ARBA" id="ARBA00022448"/>
    </source>
</evidence>
<reference evidence="16 17" key="1">
    <citation type="submission" date="2018-11" db="EMBL/GenBank/DDBJ databases">
        <title>Genome sequencing of Lautropia sp. KCOM 2505 (= ChDC F240).</title>
        <authorList>
            <person name="Kook J.-K."/>
            <person name="Park S.-N."/>
            <person name="Lim Y.K."/>
        </authorList>
    </citation>
    <scope>NUCLEOTIDE SEQUENCE [LARGE SCALE GENOMIC DNA]</scope>
    <source>
        <strain evidence="16 17">KCOM 2505</strain>
    </source>
</reference>
<evidence type="ECO:0000256" key="5">
    <source>
        <dbReference type="ARBA" id="ARBA00022692"/>
    </source>
</evidence>
<dbReference type="AlphaFoldDB" id="A0A426FLC1"/>
<comment type="subcellular location">
    <subcellularLocation>
        <location evidence="1 10">Cell outer membrane</location>
        <topology evidence="1 10">Multi-pass membrane protein</topology>
    </subcellularLocation>
</comment>
<feature type="domain" description="TonB-dependent receptor plug" evidence="15">
    <location>
        <begin position="98"/>
        <end position="196"/>
    </location>
</feature>
<keyword evidence="17" id="KW-1185">Reference proteome</keyword>
<dbReference type="PANTHER" id="PTHR32552:SF84">
    <property type="entry name" value="TONB-DEPENDENT RECEPTOR-RELATED"/>
    <property type="match status" value="1"/>
</dbReference>
<evidence type="ECO:0000313" key="16">
    <source>
        <dbReference type="EMBL" id="RRN43529.1"/>
    </source>
</evidence>
<dbReference type="InterPro" id="IPR012910">
    <property type="entry name" value="Plug_dom"/>
</dbReference>
<dbReference type="EMBL" id="RRUE01000002">
    <property type="protein sequence ID" value="RRN43529.1"/>
    <property type="molecule type" value="Genomic_DNA"/>
</dbReference>
<accession>A0A426FLC1</accession>
<keyword evidence="8 16" id="KW-0675">Receptor</keyword>
<keyword evidence="7 10" id="KW-0472">Membrane</keyword>
<evidence type="ECO:0000256" key="11">
    <source>
        <dbReference type="RuleBase" id="RU003357"/>
    </source>
</evidence>
<dbReference type="Gene3D" id="2.40.170.20">
    <property type="entry name" value="TonB-dependent receptor, beta-barrel domain"/>
    <property type="match status" value="1"/>
</dbReference>
<feature type="region of interest" description="Disordered" evidence="12">
    <location>
        <begin position="50"/>
        <end position="102"/>
    </location>
</feature>
<feature type="chain" id="PRO_5019567995" evidence="13">
    <location>
        <begin position="45"/>
        <end position="755"/>
    </location>
</feature>
<comment type="caution">
    <text evidence="16">The sequence shown here is derived from an EMBL/GenBank/DDBJ whole genome shotgun (WGS) entry which is preliminary data.</text>
</comment>
<feature type="compositionally biased region" description="Polar residues" evidence="12">
    <location>
        <begin position="50"/>
        <end position="68"/>
    </location>
</feature>
<dbReference type="GO" id="GO:0038023">
    <property type="term" value="F:signaling receptor activity"/>
    <property type="evidence" value="ECO:0007669"/>
    <property type="project" value="InterPro"/>
</dbReference>
<evidence type="ECO:0000256" key="9">
    <source>
        <dbReference type="ARBA" id="ARBA00023237"/>
    </source>
</evidence>
<evidence type="ECO:0000256" key="6">
    <source>
        <dbReference type="ARBA" id="ARBA00023077"/>
    </source>
</evidence>
<evidence type="ECO:0000256" key="13">
    <source>
        <dbReference type="SAM" id="SignalP"/>
    </source>
</evidence>
<dbReference type="InterPro" id="IPR036942">
    <property type="entry name" value="Beta-barrel_TonB_sf"/>
</dbReference>
<evidence type="ECO:0000256" key="10">
    <source>
        <dbReference type="PROSITE-ProRule" id="PRU01360"/>
    </source>
</evidence>
<dbReference type="OrthoDB" id="127311at2"/>
<feature type="domain" description="TonB-dependent receptor-like beta-barrel" evidence="14">
    <location>
        <begin position="293"/>
        <end position="725"/>
    </location>
</feature>
<dbReference type="InterPro" id="IPR010105">
    <property type="entry name" value="TonB_sidphr_rcpt"/>
</dbReference>
<evidence type="ECO:0000256" key="4">
    <source>
        <dbReference type="ARBA" id="ARBA00022452"/>
    </source>
</evidence>
<dbReference type="RefSeq" id="WP_125095740.1">
    <property type="nucleotide sequence ID" value="NZ_RRUE01000002.1"/>
</dbReference>
<dbReference type="Gene3D" id="2.170.130.10">
    <property type="entry name" value="TonB-dependent receptor, plug domain"/>
    <property type="match status" value="1"/>
</dbReference>
<dbReference type="InterPro" id="IPR039426">
    <property type="entry name" value="TonB-dep_rcpt-like"/>
</dbReference>
<evidence type="ECO:0000259" key="15">
    <source>
        <dbReference type="Pfam" id="PF07715"/>
    </source>
</evidence>
<dbReference type="Pfam" id="PF07715">
    <property type="entry name" value="Plug"/>
    <property type="match status" value="1"/>
</dbReference>
<dbReference type="Proteomes" id="UP000270261">
    <property type="component" value="Unassembled WGS sequence"/>
</dbReference>
<keyword evidence="3 10" id="KW-0813">Transport</keyword>
<evidence type="ECO:0000256" key="8">
    <source>
        <dbReference type="ARBA" id="ARBA00023170"/>
    </source>
</evidence>
<proteinExistence type="inferred from homology"/>
<dbReference type="NCBIfam" id="TIGR01783">
    <property type="entry name" value="TonB-siderophor"/>
    <property type="match status" value="1"/>
</dbReference>
<dbReference type="InterPro" id="IPR000531">
    <property type="entry name" value="Beta-barrel_TonB"/>
</dbReference>
<name>A0A426FLC1_9BURK</name>
<evidence type="ECO:0000256" key="1">
    <source>
        <dbReference type="ARBA" id="ARBA00004571"/>
    </source>
</evidence>
<dbReference type="GO" id="GO:0015344">
    <property type="term" value="F:siderophore uptake transmembrane transporter activity"/>
    <property type="evidence" value="ECO:0007669"/>
    <property type="project" value="TreeGrafter"/>
</dbReference>
<evidence type="ECO:0000313" key="17">
    <source>
        <dbReference type="Proteomes" id="UP000270261"/>
    </source>
</evidence>
<feature type="signal peptide" evidence="13">
    <location>
        <begin position="1"/>
        <end position="44"/>
    </location>
</feature>
<evidence type="ECO:0000256" key="12">
    <source>
        <dbReference type="SAM" id="MobiDB-lite"/>
    </source>
</evidence>
<dbReference type="PROSITE" id="PS52016">
    <property type="entry name" value="TONB_DEPENDENT_REC_3"/>
    <property type="match status" value="1"/>
</dbReference>
<evidence type="ECO:0000256" key="7">
    <source>
        <dbReference type="ARBA" id="ARBA00023136"/>
    </source>
</evidence>